<accession>A0ABS7MLJ0</accession>
<dbReference type="SUPFAM" id="SSF101386">
    <property type="entry name" value="all-alpha NTP pyrophosphatases"/>
    <property type="match status" value="1"/>
</dbReference>
<keyword evidence="2" id="KW-1185">Reference proteome</keyword>
<comment type="caution">
    <text evidence="1">The sequence shown here is derived from an EMBL/GenBank/DDBJ whole genome shotgun (WGS) entry which is preliminary data.</text>
</comment>
<dbReference type="InterPro" id="IPR052555">
    <property type="entry name" value="dCTP_Pyrophosphatase"/>
</dbReference>
<evidence type="ECO:0000313" key="1">
    <source>
        <dbReference type="EMBL" id="MBY4798229.1"/>
    </source>
</evidence>
<dbReference type="PANTHER" id="PTHR46523:SF1">
    <property type="entry name" value="DCTP PYROPHOSPHATASE 1"/>
    <property type="match status" value="1"/>
</dbReference>
<dbReference type="PIRSF" id="PIRSF029826">
    <property type="entry name" value="UCP029826_pph"/>
    <property type="match status" value="1"/>
</dbReference>
<proteinExistence type="predicted"/>
<protein>
    <submittedName>
        <fullName evidence="1">Nucleotide pyrophosphohydrolase</fullName>
    </submittedName>
</protein>
<organism evidence="1 2">
    <name type="scientific">Collinsella ureilytica</name>
    <dbReference type="NCBI Taxonomy" id="2869515"/>
    <lineage>
        <taxon>Bacteria</taxon>
        <taxon>Bacillati</taxon>
        <taxon>Actinomycetota</taxon>
        <taxon>Coriobacteriia</taxon>
        <taxon>Coriobacteriales</taxon>
        <taxon>Coriobacteriaceae</taxon>
        <taxon>Collinsella</taxon>
    </lineage>
</organism>
<dbReference type="Pfam" id="PF12643">
    <property type="entry name" value="MazG-like"/>
    <property type="match status" value="1"/>
</dbReference>
<dbReference type="InterPro" id="IPR025984">
    <property type="entry name" value="DCTPP"/>
</dbReference>
<dbReference type="PANTHER" id="PTHR46523">
    <property type="entry name" value="DCTP PYROPHOSPHATASE 1"/>
    <property type="match status" value="1"/>
</dbReference>
<sequence>MSFEEEQQRILAFAQDRDWQQFHNSKDLALSISIEAAELLELFQWSGEVCEAEGKLQRVQEELADVLIYCIFLADHLGIDIDHMLANKMDKNARNYPIDKAKGRSTKYTELD</sequence>
<dbReference type="RefSeq" id="WP_222199945.1">
    <property type="nucleotide sequence ID" value="NZ_JAIMFO010000008.1"/>
</dbReference>
<gene>
    <name evidence="1" type="ORF">K6V98_07705</name>
</gene>
<reference evidence="1 2" key="1">
    <citation type="submission" date="2021-08" db="EMBL/GenBank/DDBJ databases">
        <title>Collinsella faecalis sp. nov. isolated from swine faeces.</title>
        <authorList>
            <person name="Oh B.S."/>
            <person name="Lee J.H."/>
        </authorList>
    </citation>
    <scope>NUCLEOTIDE SEQUENCE [LARGE SCALE GENOMIC DNA]</scope>
    <source>
        <strain evidence="1 2">AGMB00827</strain>
    </source>
</reference>
<evidence type="ECO:0000313" key="2">
    <source>
        <dbReference type="Proteomes" id="UP000700908"/>
    </source>
</evidence>
<dbReference type="EMBL" id="JAIMFO010000008">
    <property type="protein sequence ID" value="MBY4798229.1"/>
    <property type="molecule type" value="Genomic_DNA"/>
</dbReference>
<name>A0ABS7MLJ0_9ACTN</name>
<dbReference type="Gene3D" id="1.10.287.1080">
    <property type="entry name" value="MazG-like"/>
    <property type="match status" value="1"/>
</dbReference>
<dbReference type="Proteomes" id="UP000700908">
    <property type="component" value="Unassembled WGS sequence"/>
</dbReference>
<dbReference type="CDD" id="cd11537">
    <property type="entry name" value="NTP-PPase_RS21-C6_like"/>
    <property type="match status" value="1"/>
</dbReference>